<name>A0AAV7JWQ7_9METZ</name>
<evidence type="ECO:0000256" key="2">
    <source>
        <dbReference type="ARBA" id="ARBA00023054"/>
    </source>
</evidence>
<keyword evidence="6" id="KW-1185">Reference proteome</keyword>
<dbReference type="SUPFAM" id="SSF47769">
    <property type="entry name" value="SAM/Pointed domain"/>
    <property type="match status" value="2"/>
</dbReference>
<dbReference type="PANTHER" id="PTHR12587">
    <property type="entry name" value="LAR INTERACTING PROTEIN LIP -RELATED PROTEIN"/>
    <property type="match status" value="1"/>
</dbReference>
<dbReference type="Proteomes" id="UP001165289">
    <property type="component" value="Unassembled WGS sequence"/>
</dbReference>
<evidence type="ECO:0000313" key="5">
    <source>
        <dbReference type="EMBL" id="KAI6653220.1"/>
    </source>
</evidence>
<keyword evidence="2" id="KW-0175">Coiled coil</keyword>
<proteinExistence type="predicted"/>
<dbReference type="InterPro" id="IPR001660">
    <property type="entry name" value="SAM"/>
</dbReference>
<dbReference type="GO" id="GO:0007528">
    <property type="term" value="P:neuromuscular junction development"/>
    <property type="evidence" value="ECO:0007669"/>
    <property type="project" value="TreeGrafter"/>
</dbReference>
<evidence type="ECO:0000313" key="6">
    <source>
        <dbReference type="Proteomes" id="UP001165289"/>
    </source>
</evidence>
<dbReference type="InterPro" id="IPR013761">
    <property type="entry name" value="SAM/pointed_sf"/>
</dbReference>
<reference evidence="5 6" key="1">
    <citation type="journal article" date="2023" name="BMC Biol.">
        <title>The compact genome of the sponge Oopsacas minuta (Hexactinellida) is lacking key metazoan core genes.</title>
        <authorList>
            <person name="Santini S."/>
            <person name="Schenkelaars Q."/>
            <person name="Jourda C."/>
            <person name="Duchesne M."/>
            <person name="Belahbib H."/>
            <person name="Rocher C."/>
            <person name="Selva M."/>
            <person name="Riesgo A."/>
            <person name="Vervoort M."/>
            <person name="Leys S.P."/>
            <person name="Kodjabachian L."/>
            <person name="Le Bivic A."/>
            <person name="Borchiellini C."/>
            <person name="Claverie J.M."/>
            <person name="Renard E."/>
        </authorList>
    </citation>
    <scope>NUCLEOTIDE SEQUENCE [LARGE SCALE GENOMIC DNA]</scope>
    <source>
        <strain evidence="5">SPO-2</strain>
    </source>
</reference>
<evidence type="ECO:0000256" key="1">
    <source>
        <dbReference type="ARBA" id="ARBA00022737"/>
    </source>
</evidence>
<protein>
    <submittedName>
        <fullName evidence="5">Liprin-beta-1 isoform X7</fullName>
    </submittedName>
</protein>
<keyword evidence="1" id="KW-0677">Repeat</keyword>
<comment type="caution">
    <text evidence="5">The sequence shown here is derived from an EMBL/GenBank/DDBJ whole genome shotgun (WGS) entry which is preliminary data.</text>
</comment>
<dbReference type="InterPro" id="IPR029515">
    <property type="entry name" value="Liprin"/>
</dbReference>
<dbReference type="PANTHER" id="PTHR12587:SF14">
    <property type="entry name" value="AT31531P"/>
    <property type="match status" value="1"/>
</dbReference>
<feature type="domain" description="SAM" evidence="4">
    <location>
        <begin position="435"/>
        <end position="498"/>
    </location>
</feature>
<feature type="compositionally biased region" description="Polar residues" evidence="3">
    <location>
        <begin position="181"/>
        <end position="213"/>
    </location>
</feature>
<sequence>MTDSPSEERLYNGLASDNSDTSLNSLDGIDSVENIEDFVTLDNIELAISQVSQLLAFERNRNGLVLPPEIQEFEDSLIINDLPEVYERGDQIRSLCQELSVLLSDNEHESSSDTNIPEDTARMLVQWLLKFIPEDKQCELITGTPLSPLSTPRTHLSASGHISQTTSETGLIPVSNKRESTLSTSVPHIPQTDSDYPSTTTSASAINEYTPQARTKSLPSSSYLSTTLPRYSRDRASTTPAGNTTPGYLSDLEDSNHYKHSIPISREAFMRVESMGLLSHESTRDFHTDDRQHRHKACTPEPWLSLEDQPPIFKRRGSLRKFTKAIGTKLKKGQQGEKVVILGSTPPLLVMDQTHRREFLSKDIIALQEWFVALGLEEYCQKILNERINSCTLLKLVIDGKLEKVLSLSHPLHKKKLELALEETLKYGTTVLTDLNYKWVLNWLEMNGLTEICPIFEQARVDGRMLYMLTFDDLLLLKVEEPFYQLSLKSAIKALRLTSFSPNYLDSRELQDNCLYWSCPHVGEWIALTLRMRGMDEFKRSGINGAFMMLEDSFTGSTLAEILNIPKSKAHLRSVVKEEFMKVIGPHCAQHKLDKSKTKNFVHISPPSHKVKKKGSTRLGAKATERRSSRDGTRLLCPLIFEPNSNSPCFQGNLSVFQGLIDTYIYSATDLDTPKLDRSEIESLVNSSQLSRVVTDEDGDILV</sequence>
<evidence type="ECO:0000256" key="3">
    <source>
        <dbReference type="SAM" id="MobiDB-lite"/>
    </source>
</evidence>
<feature type="compositionally biased region" description="Polar residues" evidence="3">
    <location>
        <begin position="237"/>
        <end position="247"/>
    </location>
</feature>
<dbReference type="PROSITE" id="PS50105">
    <property type="entry name" value="SAM_DOMAIN"/>
    <property type="match status" value="1"/>
</dbReference>
<dbReference type="Gene3D" id="1.10.150.50">
    <property type="entry name" value="Transcription Factor, Ets-1"/>
    <property type="match status" value="3"/>
</dbReference>
<dbReference type="EMBL" id="JAKMXF010000288">
    <property type="protein sequence ID" value="KAI6653220.1"/>
    <property type="molecule type" value="Genomic_DNA"/>
</dbReference>
<dbReference type="Pfam" id="PF00536">
    <property type="entry name" value="SAM_1"/>
    <property type="match status" value="1"/>
</dbReference>
<accession>A0AAV7JWQ7</accession>
<dbReference type="AlphaFoldDB" id="A0AAV7JWQ7"/>
<organism evidence="5 6">
    <name type="scientific">Oopsacas minuta</name>
    <dbReference type="NCBI Taxonomy" id="111878"/>
    <lineage>
        <taxon>Eukaryota</taxon>
        <taxon>Metazoa</taxon>
        <taxon>Porifera</taxon>
        <taxon>Hexactinellida</taxon>
        <taxon>Hexasterophora</taxon>
        <taxon>Lyssacinosida</taxon>
        <taxon>Leucopsacidae</taxon>
        <taxon>Oopsacas</taxon>
    </lineage>
</organism>
<dbReference type="SMART" id="SM00454">
    <property type="entry name" value="SAM"/>
    <property type="match status" value="2"/>
</dbReference>
<feature type="region of interest" description="Disordered" evidence="3">
    <location>
        <begin position="149"/>
        <end position="168"/>
    </location>
</feature>
<feature type="compositionally biased region" description="Low complexity" evidence="3">
    <location>
        <begin position="214"/>
        <end position="230"/>
    </location>
</feature>
<evidence type="ECO:0000259" key="4">
    <source>
        <dbReference type="PROSITE" id="PS50105"/>
    </source>
</evidence>
<feature type="region of interest" description="Disordered" evidence="3">
    <location>
        <begin position="180"/>
        <end position="252"/>
    </location>
</feature>
<feature type="region of interest" description="Disordered" evidence="3">
    <location>
        <begin position="606"/>
        <end position="627"/>
    </location>
</feature>
<gene>
    <name evidence="5" type="ORF">LOD99_3745</name>
</gene>